<reference evidence="1 2" key="1">
    <citation type="journal article" date="2016" name="Nat. Commun.">
        <title>Thousands of microbial genomes shed light on interconnected biogeochemical processes in an aquifer system.</title>
        <authorList>
            <person name="Anantharaman K."/>
            <person name="Brown C.T."/>
            <person name="Hug L.A."/>
            <person name="Sharon I."/>
            <person name="Castelle C.J."/>
            <person name="Probst A.J."/>
            <person name="Thomas B.C."/>
            <person name="Singh A."/>
            <person name="Wilkins M.J."/>
            <person name="Karaoz U."/>
            <person name="Brodie E.L."/>
            <person name="Williams K.H."/>
            <person name="Hubbard S.S."/>
            <person name="Banfield J.F."/>
        </authorList>
    </citation>
    <scope>NUCLEOTIDE SEQUENCE [LARGE SCALE GENOMIC DNA]</scope>
</reference>
<evidence type="ECO:0000313" key="2">
    <source>
        <dbReference type="Proteomes" id="UP000176420"/>
    </source>
</evidence>
<sequence>MKLRWQGNLQKNPRQILEQAGYHHFIDPNTAQASFIMRLGRGYYPRFHIYVRSQTPKKGELNLHLDQKHPSYTGQTKHSGEYESPQVQKELARLQRWIKYYLIAGEQKL</sequence>
<evidence type="ECO:0000313" key="1">
    <source>
        <dbReference type="EMBL" id="OGY86437.1"/>
    </source>
</evidence>
<dbReference type="Proteomes" id="UP000176420">
    <property type="component" value="Unassembled WGS sequence"/>
</dbReference>
<comment type="caution">
    <text evidence="1">The sequence shown here is derived from an EMBL/GenBank/DDBJ whole genome shotgun (WGS) entry which is preliminary data.</text>
</comment>
<protein>
    <submittedName>
        <fullName evidence="1">Uncharacterized protein</fullName>
    </submittedName>
</protein>
<name>A0A1G2BE15_9BACT</name>
<gene>
    <name evidence="1" type="ORF">A2319_01295</name>
</gene>
<organism evidence="1 2">
    <name type="scientific">Candidatus Kerfeldbacteria bacterium RIFOXYB2_FULL_38_14</name>
    <dbReference type="NCBI Taxonomy" id="1798547"/>
    <lineage>
        <taxon>Bacteria</taxon>
        <taxon>Candidatus Kerfeldiibacteriota</taxon>
    </lineage>
</organism>
<dbReference type="AlphaFoldDB" id="A0A1G2BE15"/>
<dbReference type="EMBL" id="MHKI01000020">
    <property type="protein sequence ID" value="OGY86437.1"/>
    <property type="molecule type" value="Genomic_DNA"/>
</dbReference>
<accession>A0A1G2BE15</accession>
<proteinExistence type="predicted"/>